<evidence type="ECO:0000313" key="11">
    <source>
        <dbReference type="Proteomes" id="UP000198977"/>
    </source>
</evidence>
<accession>A0A1I1WMD0</accession>
<protein>
    <submittedName>
        <fullName evidence="10">Amino acid/amide ABC transporter membrane protein 1, HAAT family (TC 3.A.1.4.-)</fullName>
    </submittedName>
</protein>
<feature type="transmembrane region" description="Helical" evidence="9">
    <location>
        <begin position="68"/>
        <end position="87"/>
    </location>
</feature>
<evidence type="ECO:0000256" key="8">
    <source>
        <dbReference type="ARBA" id="ARBA00037998"/>
    </source>
</evidence>
<dbReference type="Pfam" id="PF02653">
    <property type="entry name" value="BPD_transp_2"/>
    <property type="match status" value="1"/>
</dbReference>
<dbReference type="GO" id="GO:0005886">
    <property type="term" value="C:plasma membrane"/>
    <property type="evidence" value="ECO:0007669"/>
    <property type="project" value="UniProtKB-SubCell"/>
</dbReference>
<evidence type="ECO:0000256" key="4">
    <source>
        <dbReference type="ARBA" id="ARBA00022692"/>
    </source>
</evidence>
<dbReference type="PANTHER" id="PTHR11795:SF445">
    <property type="entry name" value="AMINO ACID ABC TRANSPORTER PERMEASE PROTEIN"/>
    <property type="match status" value="1"/>
</dbReference>
<evidence type="ECO:0000256" key="3">
    <source>
        <dbReference type="ARBA" id="ARBA00022475"/>
    </source>
</evidence>
<evidence type="ECO:0000256" key="2">
    <source>
        <dbReference type="ARBA" id="ARBA00022448"/>
    </source>
</evidence>
<sequence length="296" mass="31649">MQSITTFFQTLIDGVLIGGVYAVISIGLSLVFGVMHIVNFAHAEFLMLGMFIAWFAWAYAGIDPMLGAFIALIITFFIGMGMQRVLIKPIIGAPQVAQIFLTVGLLFAMENGALLLFGADFRSVSTSYQTQALTLFSGESGRILVPLDKLYAFLMALLSGASLWFFLNRTSWGRAMRATSQDPMAAKLMGINTDKMYMIAFGLGVGTTAFGGAVILPYITASPTVGSQFVVLMFTAVVLGGLGSVAGAVVGGIMVGLIQSFSALILPIQLQNLTLFVIFILVLALKPEGLTARRRS</sequence>
<comment type="similarity">
    <text evidence="8">Belongs to the binding-protein-dependent transport system permease family. LivHM subfamily.</text>
</comment>
<evidence type="ECO:0000256" key="1">
    <source>
        <dbReference type="ARBA" id="ARBA00004651"/>
    </source>
</evidence>
<keyword evidence="7 9" id="KW-0472">Membrane</keyword>
<feature type="transmembrane region" description="Helical" evidence="9">
    <location>
        <begin position="99"/>
        <end position="119"/>
    </location>
</feature>
<feature type="transmembrane region" description="Helical" evidence="9">
    <location>
        <begin position="150"/>
        <end position="167"/>
    </location>
</feature>
<evidence type="ECO:0000256" key="5">
    <source>
        <dbReference type="ARBA" id="ARBA00022970"/>
    </source>
</evidence>
<dbReference type="RefSeq" id="WP_093922990.1">
    <property type="nucleotide sequence ID" value="NZ_FOMW01000004.1"/>
</dbReference>
<dbReference type="OrthoDB" id="9810089at2"/>
<dbReference type="GO" id="GO:0006865">
    <property type="term" value="P:amino acid transport"/>
    <property type="evidence" value="ECO:0007669"/>
    <property type="project" value="UniProtKB-KW"/>
</dbReference>
<keyword evidence="11" id="KW-1185">Reference proteome</keyword>
<feature type="transmembrane region" description="Helical" evidence="9">
    <location>
        <begin position="15"/>
        <end position="38"/>
    </location>
</feature>
<feature type="transmembrane region" description="Helical" evidence="9">
    <location>
        <begin position="264"/>
        <end position="285"/>
    </location>
</feature>
<gene>
    <name evidence="10" type="ORF">SAMN04488523_10446</name>
</gene>
<keyword evidence="2" id="KW-0813">Transport</keyword>
<name>A0A1I1WMD0_9RHOB</name>
<evidence type="ECO:0000256" key="9">
    <source>
        <dbReference type="SAM" id="Phobius"/>
    </source>
</evidence>
<keyword evidence="4 9" id="KW-0812">Transmembrane</keyword>
<comment type="subcellular location">
    <subcellularLocation>
        <location evidence="1">Cell membrane</location>
        <topology evidence="1">Multi-pass membrane protein</topology>
    </subcellularLocation>
</comment>
<evidence type="ECO:0000256" key="6">
    <source>
        <dbReference type="ARBA" id="ARBA00022989"/>
    </source>
</evidence>
<dbReference type="PANTHER" id="PTHR11795">
    <property type="entry name" value="BRANCHED-CHAIN AMINO ACID TRANSPORT SYSTEM PERMEASE PROTEIN LIVH"/>
    <property type="match status" value="1"/>
</dbReference>
<dbReference type="STRING" id="74348.SAMN04488523_10446"/>
<feature type="transmembrane region" description="Helical" evidence="9">
    <location>
        <begin position="45"/>
        <end position="62"/>
    </location>
</feature>
<keyword evidence="6 9" id="KW-1133">Transmembrane helix</keyword>
<keyword evidence="5" id="KW-0029">Amino-acid transport</keyword>
<dbReference type="InterPro" id="IPR052157">
    <property type="entry name" value="BCAA_transport_permease"/>
</dbReference>
<dbReference type="InterPro" id="IPR001851">
    <property type="entry name" value="ABC_transp_permease"/>
</dbReference>
<evidence type="ECO:0000256" key="7">
    <source>
        <dbReference type="ARBA" id="ARBA00023136"/>
    </source>
</evidence>
<feature type="transmembrane region" description="Helical" evidence="9">
    <location>
        <begin position="197"/>
        <end position="219"/>
    </location>
</feature>
<dbReference type="GO" id="GO:0022857">
    <property type="term" value="F:transmembrane transporter activity"/>
    <property type="evidence" value="ECO:0007669"/>
    <property type="project" value="InterPro"/>
</dbReference>
<reference evidence="10 11" key="1">
    <citation type="submission" date="2016-10" db="EMBL/GenBank/DDBJ databases">
        <authorList>
            <person name="de Groot N.N."/>
        </authorList>
    </citation>
    <scope>NUCLEOTIDE SEQUENCE [LARGE SCALE GENOMIC DNA]</scope>
    <source>
        <strain evidence="10 11">DSM 11443</strain>
    </source>
</reference>
<dbReference type="CDD" id="cd06582">
    <property type="entry name" value="TM_PBP1_LivH_like"/>
    <property type="match status" value="1"/>
</dbReference>
<dbReference type="AlphaFoldDB" id="A0A1I1WMD0"/>
<dbReference type="Proteomes" id="UP000198977">
    <property type="component" value="Unassembled WGS sequence"/>
</dbReference>
<keyword evidence="3" id="KW-1003">Cell membrane</keyword>
<proteinExistence type="inferred from homology"/>
<dbReference type="EMBL" id="FOMW01000004">
    <property type="protein sequence ID" value="SFD96169.1"/>
    <property type="molecule type" value="Genomic_DNA"/>
</dbReference>
<evidence type="ECO:0000313" key="10">
    <source>
        <dbReference type="EMBL" id="SFD96169.1"/>
    </source>
</evidence>
<organism evidence="10 11">
    <name type="scientific">Sulfitobacter brevis</name>
    <dbReference type="NCBI Taxonomy" id="74348"/>
    <lineage>
        <taxon>Bacteria</taxon>
        <taxon>Pseudomonadati</taxon>
        <taxon>Pseudomonadota</taxon>
        <taxon>Alphaproteobacteria</taxon>
        <taxon>Rhodobacterales</taxon>
        <taxon>Roseobacteraceae</taxon>
        <taxon>Sulfitobacter</taxon>
    </lineage>
</organism>
<feature type="transmembrane region" description="Helical" evidence="9">
    <location>
        <begin position="231"/>
        <end position="257"/>
    </location>
</feature>